<proteinExistence type="predicted"/>
<feature type="chain" id="PRO_5001790925" evidence="1">
    <location>
        <begin position="19"/>
        <end position="179"/>
    </location>
</feature>
<protein>
    <submittedName>
        <fullName evidence="2">Uncharacterized protein</fullName>
    </submittedName>
</protein>
<dbReference type="AlphaFoldDB" id="A0A085GBB9"/>
<accession>A0A085GBB9</accession>
<dbReference type="GeneID" id="78380229"/>
<dbReference type="Proteomes" id="UP000028640">
    <property type="component" value="Unassembled WGS sequence"/>
</dbReference>
<keyword evidence="3" id="KW-1185">Reference proteome</keyword>
<organism evidence="2 3">
    <name type="scientific">Ewingella americana (strain ATCC 33852 / DSM 4580 / CCUG 14506 / JCM 5911 / LMG 7869 / NCTC 12157 / CDC 1468-78)</name>
    <dbReference type="NCBI Taxonomy" id="910964"/>
    <lineage>
        <taxon>Bacteria</taxon>
        <taxon>Pseudomonadati</taxon>
        <taxon>Pseudomonadota</taxon>
        <taxon>Gammaproteobacteria</taxon>
        <taxon>Enterobacterales</taxon>
        <taxon>Yersiniaceae</taxon>
        <taxon>Ewingella</taxon>
    </lineage>
</organism>
<feature type="signal peptide" evidence="1">
    <location>
        <begin position="1"/>
        <end position="18"/>
    </location>
</feature>
<comment type="caution">
    <text evidence="2">The sequence shown here is derived from an EMBL/GenBank/DDBJ whole genome shotgun (WGS) entry which is preliminary data.</text>
</comment>
<dbReference type="OrthoDB" id="9001422at2"/>
<dbReference type="EMBL" id="JMPJ01000052">
    <property type="protein sequence ID" value="KFC81014.1"/>
    <property type="molecule type" value="Genomic_DNA"/>
</dbReference>
<sequence length="179" mass="20207">MNKLIFLISFVISSSAHSATGIYKIVWMDMNGKHDITLTVMDGGFDRESSAVILHGEGKLNNKQEWVINDSVKNCTEDSDISIYPNSFELLDLLKKDDYYILFSYRISCSGGISPGIVKYFAYRNGIKYSLRGEEHIIMGSDSFGGEVSPVPDFNLKNNKPLLEYMLKKWPSVSTTRIN</sequence>
<dbReference type="RefSeq" id="WP_034790872.1">
    <property type="nucleotide sequence ID" value="NZ_JMPJ01000052.1"/>
</dbReference>
<evidence type="ECO:0000256" key="1">
    <source>
        <dbReference type="SAM" id="SignalP"/>
    </source>
</evidence>
<name>A0A085GBB9_EWIA3</name>
<gene>
    <name evidence="2" type="ORF">GEAM_1883</name>
</gene>
<keyword evidence="1" id="KW-0732">Signal</keyword>
<dbReference type="InterPro" id="IPR058148">
    <property type="entry name" value="M949_RS01915-like_dom"/>
</dbReference>
<dbReference type="NCBIfam" id="NF046077">
    <property type="entry name" value="LPS_M949_RS01915"/>
    <property type="match status" value="1"/>
</dbReference>
<reference evidence="2 3" key="1">
    <citation type="submission" date="2014-05" db="EMBL/GenBank/DDBJ databases">
        <title>ATOL: Assembling a taxonomically balanced genome-scale reconstruction of the evolutionary history of the Enterobacteriaceae.</title>
        <authorList>
            <person name="Plunkett G.III."/>
            <person name="Neeno-Eckwall E.C."/>
            <person name="Glasner J.D."/>
            <person name="Perna N.T."/>
        </authorList>
    </citation>
    <scope>NUCLEOTIDE SEQUENCE [LARGE SCALE GENOMIC DNA]</scope>
    <source>
        <strain evidence="2 3">ATCC 33852</strain>
    </source>
</reference>
<dbReference type="eggNOG" id="ENOG5031U8E">
    <property type="taxonomic scope" value="Bacteria"/>
</dbReference>
<evidence type="ECO:0000313" key="3">
    <source>
        <dbReference type="Proteomes" id="UP000028640"/>
    </source>
</evidence>
<evidence type="ECO:0000313" key="2">
    <source>
        <dbReference type="EMBL" id="KFC81014.1"/>
    </source>
</evidence>